<feature type="active site" description="Proton donor" evidence="10">
    <location>
        <position position="736"/>
    </location>
</feature>
<dbReference type="NCBIfam" id="NF003556">
    <property type="entry name" value="PRK05222.1"/>
    <property type="match status" value="1"/>
</dbReference>
<dbReference type="GO" id="GO:0032259">
    <property type="term" value="P:methylation"/>
    <property type="evidence" value="ECO:0007669"/>
    <property type="project" value="UniProtKB-KW"/>
</dbReference>
<name>A0ABX0FG66_9BURK</name>
<feature type="binding site" evidence="10">
    <location>
        <position position="526"/>
    </location>
    <ligand>
        <name>L-methionine</name>
        <dbReference type="ChEBI" id="CHEBI:57844"/>
    </ligand>
</feature>
<dbReference type="NCBIfam" id="TIGR01371">
    <property type="entry name" value="met_syn_B12ind"/>
    <property type="match status" value="1"/>
</dbReference>
<feature type="binding site" evidence="10">
    <location>
        <position position="707"/>
    </location>
    <ligand>
        <name>Zn(2+)</name>
        <dbReference type="ChEBI" id="CHEBI:29105"/>
        <note>catalytic</note>
    </ligand>
</feature>
<gene>
    <name evidence="10 13" type="primary">metE</name>
    <name evidence="13" type="ORF">GW587_04430</name>
</gene>
<keyword evidence="9 10" id="KW-0486">Methionine biosynthesis</keyword>
<evidence type="ECO:0000256" key="5">
    <source>
        <dbReference type="ARBA" id="ARBA00022605"/>
    </source>
</evidence>
<feature type="binding site" evidence="10">
    <location>
        <begin position="473"/>
        <end position="475"/>
    </location>
    <ligand>
        <name>L-methionine</name>
        <dbReference type="ChEBI" id="CHEBI:57844"/>
    </ligand>
</feature>
<dbReference type="InterPro" id="IPR038071">
    <property type="entry name" value="UROD/MetE-like_sf"/>
</dbReference>
<feature type="binding site" evidence="10">
    <location>
        <position position="641"/>
    </location>
    <ligand>
        <name>L-homocysteine</name>
        <dbReference type="ChEBI" id="CHEBI:58199"/>
    </ligand>
</feature>
<dbReference type="RefSeq" id="WP_166098955.1">
    <property type="nucleotide sequence ID" value="NZ_JAADJT010000001.1"/>
</dbReference>
<keyword evidence="5 10" id="KW-0028">Amino-acid biosynthesis</keyword>
<dbReference type="CDD" id="cd03312">
    <property type="entry name" value="CIMS_N_terminal_like"/>
    <property type="match status" value="1"/>
</dbReference>
<feature type="domain" description="Cobalamin-independent methionine synthase MetE N-terminal" evidence="12">
    <location>
        <begin position="10"/>
        <end position="341"/>
    </location>
</feature>
<dbReference type="InterPro" id="IPR002629">
    <property type="entry name" value="Met_Synth_C/arc"/>
</dbReference>
<feature type="domain" description="Cobalamin-independent methionine synthase MetE C-terminal/archaeal" evidence="11">
    <location>
        <begin position="468"/>
        <end position="790"/>
    </location>
</feature>
<keyword evidence="6 10" id="KW-0808">Transferase</keyword>
<dbReference type="Pfam" id="PF01717">
    <property type="entry name" value="Meth_synt_2"/>
    <property type="match status" value="1"/>
</dbReference>
<comment type="caution">
    <text evidence="13">The sequence shown here is derived from an EMBL/GenBank/DDBJ whole genome shotgun (WGS) entry which is preliminary data.</text>
</comment>
<evidence type="ECO:0000313" key="13">
    <source>
        <dbReference type="EMBL" id="NGZ83509.1"/>
    </source>
</evidence>
<evidence type="ECO:0000256" key="4">
    <source>
        <dbReference type="ARBA" id="ARBA00022603"/>
    </source>
</evidence>
<feature type="binding site" evidence="10">
    <location>
        <begin position="557"/>
        <end position="558"/>
    </location>
    <ligand>
        <name>5-methyltetrahydropteroyltri-L-glutamate</name>
        <dbReference type="ChEBI" id="CHEBI:58207"/>
    </ligand>
</feature>
<dbReference type="CDD" id="cd03311">
    <property type="entry name" value="CIMS_C_terminal_like"/>
    <property type="match status" value="1"/>
</dbReference>
<evidence type="ECO:0000256" key="8">
    <source>
        <dbReference type="ARBA" id="ARBA00022833"/>
    </source>
</evidence>
<evidence type="ECO:0000256" key="7">
    <source>
        <dbReference type="ARBA" id="ARBA00022723"/>
    </source>
</evidence>
<keyword evidence="7 10" id="KW-0479">Metal-binding</keyword>
<evidence type="ECO:0000256" key="6">
    <source>
        <dbReference type="ARBA" id="ARBA00022679"/>
    </source>
</evidence>
<feature type="binding site" evidence="10">
    <location>
        <begin position="473"/>
        <end position="475"/>
    </location>
    <ligand>
        <name>L-homocysteine</name>
        <dbReference type="ChEBI" id="CHEBI:58199"/>
    </ligand>
</feature>
<comment type="pathway">
    <text evidence="2 10">Amino-acid biosynthesis; L-methionine biosynthesis via de novo pathway; L-methionine from L-homocysteine (MetE route): step 1/1.</text>
</comment>
<dbReference type="PANTHER" id="PTHR30519">
    <property type="entry name" value="5-METHYLTETRAHYDROPTEROYLTRIGLUTAMATE--HOMOCYSTEINE METHYLTRANSFERASE"/>
    <property type="match status" value="1"/>
</dbReference>
<dbReference type="EMBL" id="JAADJT010000001">
    <property type="protein sequence ID" value="NGZ83509.1"/>
    <property type="molecule type" value="Genomic_DNA"/>
</dbReference>
<feature type="binding site" evidence="10">
    <location>
        <position position="683"/>
    </location>
    <ligand>
        <name>Zn(2+)</name>
        <dbReference type="ChEBI" id="CHEBI:29105"/>
        <note>catalytic</note>
    </ligand>
</feature>
<dbReference type="SUPFAM" id="SSF51726">
    <property type="entry name" value="UROD/MetE-like"/>
    <property type="match status" value="2"/>
</dbReference>
<proteinExistence type="inferred from homology"/>
<comment type="cofactor">
    <cofactor evidence="10">
        <name>Zn(2+)</name>
        <dbReference type="ChEBI" id="CHEBI:29105"/>
    </cofactor>
    <text evidence="10">Binds 1 zinc ion per subunit.</text>
</comment>
<reference evidence="13 14" key="1">
    <citation type="submission" date="2020-01" db="EMBL/GenBank/DDBJ databases">
        <authorList>
            <person name="Lee S.D."/>
        </authorList>
    </citation>
    <scope>NUCLEOTIDE SEQUENCE [LARGE SCALE GENOMIC DNA]</scope>
    <source>
        <strain evidence="13 14">SAP-35</strain>
    </source>
</reference>
<feature type="binding site" evidence="10">
    <location>
        <position position="526"/>
    </location>
    <ligand>
        <name>L-homocysteine</name>
        <dbReference type="ChEBI" id="CHEBI:58199"/>
    </ligand>
</feature>
<keyword evidence="10" id="KW-0677">Repeat</keyword>
<reference evidence="14" key="2">
    <citation type="submission" date="2023-07" db="EMBL/GenBank/DDBJ databases">
        <title>Duganella aceri sp. nov., isolated from tree sap.</title>
        <authorList>
            <person name="Kim I.S."/>
        </authorList>
    </citation>
    <scope>NUCLEOTIDE SEQUENCE [LARGE SCALE GENOMIC DNA]</scope>
    <source>
        <strain evidence="14">SAP-35</strain>
    </source>
</reference>
<feature type="binding site" evidence="10">
    <location>
        <position position="138"/>
    </location>
    <ligand>
        <name>5-methyltetrahydropteroyltri-L-glutamate</name>
        <dbReference type="ChEBI" id="CHEBI:58207"/>
    </ligand>
</feature>
<sequence length="799" mass="87951">MTNSNKTIHSHILGFPRIGAARELKFALEANWRGELPDAQLEAVGRDLRARHWALQQNSGLDFVTVGDFAYYDQVANHVQLLGCEPARYGFTPEQTQLSRYFTMARGDSSARHDHADCGHDHANDGGLHASAALEMTKWFDTNYHYLVPEFTPETEFSLACERLFDEVAEAQALGHAVKAVLIGPLSFLWLGKGKAADGGADGFDRLALLDKLLPVYGQVLDRLKAQGVRWVQVDEPILGLDLPAPWRSAFENTYWQLNQVGVPLLLATYFSPLEENLSLACRLPVAGLHVDGVRAAHELTSIADWLPVHKVLSVGIVDGRNIWRTDLDAALAVLAPIADKRAGKLWLSASCSLLHAPFTLAAETALDGEIKSWLAFATEKLDELHLLKQALRVDAGAGLDDAAAAAATAAALATSRAAIAGRRASARVHQSAVRERVAALPADADQRRSAFPQRQAQQRARFKLPAFPTTTIGSFPQTPAIRAARAGFKRGELDAAAYEIKMREEIAYAVRRQEELELDVLVHGEAERNDMVEYFGEQLDGFVFTQLGWVQSYGSRCVKPPIIFGDVSRPKPMTVAWTVHAQSLTARPMKGMLTGPITILQWSFVRDDQPRALTALQIALAIRDEVADLEQAGIGIIQIDEPAVREGLPLRRSRWDAYLDWATRAFRVSASAAADGTQIHTHMCYAEFNDILPQIAAMDADVITIETSRSDMELLNGFGQFRYPNEIGPGVYDIHSPRVPGKEEMVRLLRKAGAVIPPANLWVNPDCGLKTRGWAETDTALRNMVAAARQLRAEHAIY</sequence>
<dbReference type="Pfam" id="PF08267">
    <property type="entry name" value="Meth_synt_1"/>
    <property type="match status" value="1"/>
</dbReference>
<feature type="binding site" evidence="10">
    <location>
        <position position="603"/>
    </location>
    <ligand>
        <name>5-methyltetrahydropteroyltri-L-glutamate</name>
        <dbReference type="ChEBI" id="CHEBI:58207"/>
    </ligand>
</feature>
<evidence type="ECO:0000256" key="10">
    <source>
        <dbReference type="HAMAP-Rule" id="MF_00172"/>
    </source>
</evidence>
<comment type="catalytic activity">
    <reaction evidence="10">
        <text>5-methyltetrahydropteroyltri-L-glutamate + L-homocysteine = tetrahydropteroyltri-L-glutamate + L-methionine</text>
        <dbReference type="Rhea" id="RHEA:21196"/>
        <dbReference type="ChEBI" id="CHEBI:57844"/>
        <dbReference type="ChEBI" id="CHEBI:58140"/>
        <dbReference type="ChEBI" id="CHEBI:58199"/>
        <dbReference type="ChEBI" id="CHEBI:58207"/>
        <dbReference type="EC" id="2.1.1.14"/>
    </reaction>
</comment>
<organism evidence="13 14">
    <name type="scientific">Duganella aceris</name>
    <dbReference type="NCBI Taxonomy" id="2703883"/>
    <lineage>
        <taxon>Bacteria</taxon>
        <taxon>Pseudomonadati</taxon>
        <taxon>Pseudomonadota</taxon>
        <taxon>Betaproteobacteria</taxon>
        <taxon>Burkholderiales</taxon>
        <taxon>Oxalobacteraceae</taxon>
        <taxon>Telluria group</taxon>
        <taxon>Duganella</taxon>
    </lineage>
</organism>
<dbReference type="Gene3D" id="3.20.20.210">
    <property type="match status" value="2"/>
</dbReference>
<keyword evidence="4 10" id="KW-0489">Methyltransferase</keyword>
<keyword evidence="14" id="KW-1185">Reference proteome</keyword>
<dbReference type="PIRSF" id="PIRSF000382">
    <property type="entry name" value="MeTrfase_B12_ind"/>
    <property type="match status" value="1"/>
</dbReference>
<dbReference type="HAMAP" id="MF_00172">
    <property type="entry name" value="Meth_synth"/>
    <property type="match status" value="1"/>
</dbReference>
<dbReference type="GO" id="GO:0003871">
    <property type="term" value="F:5-methyltetrahydropteroyltriglutamate-homocysteine S-methyltransferase activity"/>
    <property type="evidence" value="ECO:0007669"/>
    <property type="project" value="UniProtKB-EC"/>
</dbReference>
<evidence type="ECO:0000256" key="3">
    <source>
        <dbReference type="ARBA" id="ARBA00009553"/>
    </source>
</evidence>
<comment type="function">
    <text evidence="1 10">Catalyzes the transfer of a methyl group from 5-methyltetrahydrofolate to homocysteine resulting in methionine formation.</text>
</comment>
<feature type="binding site" evidence="10">
    <location>
        <position position="768"/>
    </location>
    <ligand>
        <name>Zn(2+)</name>
        <dbReference type="ChEBI" id="CHEBI:29105"/>
        <note>catalytic</note>
    </ligand>
</feature>
<protein>
    <recommendedName>
        <fullName evidence="10">5-methyltetrahydropteroyltriglutamate--homocysteine methyltransferase</fullName>
        <ecNumber evidence="10">2.1.1.14</ecNumber>
    </recommendedName>
    <alternativeName>
        <fullName evidence="10">Cobalamin-independent methionine synthase</fullName>
    </alternativeName>
    <alternativeName>
        <fullName evidence="10">Methionine synthase, vitamin-B12 independent isozyme</fullName>
    </alternativeName>
</protein>
<dbReference type="Proteomes" id="UP000666369">
    <property type="component" value="Unassembled WGS sequence"/>
</dbReference>
<dbReference type="InterPro" id="IPR013215">
    <property type="entry name" value="Cbl-indep_Met_Synth_N"/>
</dbReference>
<evidence type="ECO:0000256" key="9">
    <source>
        <dbReference type="ARBA" id="ARBA00023167"/>
    </source>
</evidence>
<evidence type="ECO:0000256" key="2">
    <source>
        <dbReference type="ARBA" id="ARBA00004681"/>
    </source>
</evidence>
<feature type="binding site" evidence="10">
    <location>
        <position position="647"/>
    </location>
    <ligand>
        <name>5-methyltetrahydropteroyltri-L-glutamate</name>
        <dbReference type="ChEBI" id="CHEBI:58207"/>
    </ligand>
</feature>
<feature type="binding site" evidence="10">
    <location>
        <begin position="22"/>
        <end position="25"/>
    </location>
    <ligand>
        <name>5-methyltetrahydropteroyltri-L-glutamate</name>
        <dbReference type="ChEBI" id="CHEBI:58207"/>
    </ligand>
</feature>
<keyword evidence="8 10" id="KW-0862">Zinc</keyword>
<dbReference type="EC" id="2.1.1.14" evidence="10"/>
<dbReference type="InterPro" id="IPR006276">
    <property type="entry name" value="Cobalamin-indep_Met_synthase"/>
</dbReference>
<accession>A0ABX0FG66</accession>
<feature type="binding site" evidence="10">
    <location>
        <position position="685"/>
    </location>
    <ligand>
        <name>Zn(2+)</name>
        <dbReference type="ChEBI" id="CHEBI:29105"/>
        <note>catalytic</note>
    </ligand>
</feature>
<evidence type="ECO:0000259" key="11">
    <source>
        <dbReference type="Pfam" id="PF01717"/>
    </source>
</evidence>
<evidence type="ECO:0000313" key="14">
    <source>
        <dbReference type="Proteomes" id="UP000666369"/>
    </source>
</evidence>
<evidence type="ECO:0000259" key="12">
    <source>
        <dbReference type="Pfam" id="PF08267"/>
    </source>
</evidence>
<feature type="binding site" evidence="10">
    <location>
        <position position="641"/>
    </location>
    <ligand>
        <name>L-methionine</name>
        <dbReference type="ChEBI" id="CHEBI:57844"/>
    </ligand>
</feature>
<evidence type="ECO:0000256" key="1">
    <source>
        <dbReference type="ARBA" id="ARBA00002777"/>
    </source>
</evidence>
<comment type="similarity">
    <text evidence="3 10">Belongs to the vitamin-B12 independent methionine synthase family.</text>
</comment>